<protein>
    <submittedName>
        <fullName evidence="2">Uncharacterized protein</fullName>
    </submittedName>
</protein>
<proteinExistence type="predicted"/>
<organism evidence="2 3">
    <name type="scientific">Rhinolophus ferrumequinum</name>
    <name type="common">Greater horseshoe bat</name>
    <dbReference type="NCBI Taxonomy" id="59479"/>
    <lineage>
        <taxon>Eukaryota</taxon>
        <taxon>Metazoa</taxon>
        <taxon>Chordata</taxon>
        <taxon>Craniata</taxon>
        <taxon>Vertebrata</taxon>
        <taxon>Euteleostomi</taxon>
        <taxon>Mammalia</taxon>
        <taxon>Eutheria</taxon>
        <taxon>Laurasiatheria</taxon>
        <taxon>Chiroptera</taxon>
        <taxon>Yinpterochiroptera</taxon>
        <taxon>Rhinolophoidea</taxon>
        <taxon>Rhinolophidae</taxon>
        <taxon>Rhinolophinae</taxon>
        <taxon>Rhinolophus</taxon>
    </lineage>
</organism>
<sequence length="209" mass="22723">MVGKVGQVGEDVKTYLATVISHMRKKCLVLEIFDLVGKSGVLKREGKSVRGTGKDPDMGKEQEDKKTVPEASISRAVRTVGELGWKVVEPCLALPLREVAFILWLEYSRSQELSWEAGLREKAGPSSPTPVAVPHSWAPWNDAATPLGLWVQVRAGERHCASCRTRLLSSTDSNGNSPGAAQSGRAKDENSGLQPGQWMSRDPQKTSSD</sequence>
<dbReference type="EMBL" id="JACAGC010000009">
    <property type="protein sequence ID" value="KAF6344855.1"/>
    <property type="molecule type" value="Genomic_DNA"/>
</dbReference>
<gene>
    <name evidence="2" type="ORF">mRhiFer1_010231</name>
</gene>
<accession>A0A7J7X595</accession>
<feature type="region of interest" description="Disordered" evidence="1">
    <location>
        <begin position="46"/>
        <end position="66"/>
    </location>
</feature>
<evidence type="ECO:0000313" key="3">
    <source>
        <dbReference type="Proteomes" id="UP000585614"/>
    </source>
</evidence>
<dbReference type="AlphaFoldDB" id="A0A7J7X595"/>
<dbReference type="Proteomes" id="UP000585614">
    <property type="component" value="Unassembled WGS sequence"/>
</dbReference>
<feature type="compositionally biased region" description="Polar residues" evidence="1">
    <location>
        <begin position="167"/>
        <end position="180"/>
    </location>
</feature>
<reference evidence="2 3" key="1">
    <citation type="journal article" date="2020" name="Nature">
        <title>Six reference-quality genomes reveal evolution of bat adaptations.</title>
        <authorList>
            <person name="Jebb D."/>
            <person name="Huang Z."/>
            <person name="Pippel M."/>
            <person name="Hughes G.M."/>
            <person name="Lavrichenko K."/>
            <person name="Devanna P."/>
            <person name="Winkler S."/>
            <person name="Jermiin L.S."/>
            <person name="Skirmuntt E.C."/>
            <person name="Katzourakis A."/>
            <person name="Burkitt-Gray L."/>
            <person name="Ray D.A."/>
            <person name="Sullivan K.A.M."/>
            <person name="Roscito J.G."/>
            <person name="Kirilenko B.M."/>
            <person name="Davalos L.M."/>
            <person name="Corthals A.P."/>
            <person name="Power M.L."/>
            <person name="Jones G."/>
            <person name="Ransome R.D."/>
            <person name="Dechmann D.K.N."/>
            <person name="Locatelli A.G."/>
            <person name="Puechmaille S.J."/>
            <person name="Fedrigo O."/>
            <person name="Jarvis E.D."/>
            <person name="Hiller M."/>
            <person name="Vernes S.C."/>
            <person name="Myers E.W."/>
            <person name="Teeling E.C."/>
        </authorList>
    </citation>
    <scope>NUCLEOTIDE SEQUENCE [LARGE SCALE GENOMIC DNA]</scope>
    <source>
        <strain evidence="2">MRhiFer1</strain>
        <tissue evidence="2">Lung</tissue>
    </source>
</reference>
<comment type="caution">
    <text evidence="2">The sequence shown here is derived from an EMBL/GenBank/DDBJ whole genome shotgun (WGS) entry which is preliminary data.</text>
</comment>
<name>A0A7J7X595_RHIFE</name>
<feature type="region of interest" description="Disordered" evidence="1">
    <location>
        <begin position="167"/>
        <end position="209"/>
    </location>
</feature>
<evidence type="ECO:0000313" key="2">
    <source>
        <dbReference type="EMBL" id="KAF6344855.1"/>
    </source>
</evidence>
<evidence type="ECO:0000256" key="1">
    <source>
        <dbReference type="SAM" id="MobiDB-lite"/>
    </source>
</evidence>